<gene>
    <name evidence="3" type="ORF">CANCADRAFT_71142</name>
</gene>
<evidence type="ECO:0000313" key="4">
    <source>
        <dbReference type="Proteomes" id="UP000095023"/>
    </source>
</evidence>
<dbReference type="OrthoDB" id="5852896at2759"/>
<sequence>MPKSRPFINKKESLTFDLVPRRRDDVLYYDEEAAPNVMMPQYRPATYDDPNARKTRRQRQKFYHEWNLKYDRDLDKPADIDDLEMKGVLDSQNESQLTTYDDGGLLMPGGGSAGEAHFRQVVSRLPIKDLSEAFPSTENTYMDYENMKDVPDELAYTDDPDLLEILEALDDDRYLAQTFEIPEPKENDQQALVRLDAFLDAKDEPDKFFDEILESGPADWRSITYIKDIEKREQLMDQYEAEYYGILEQNPSGHSDQRNLLLKDNALQEVTDTITKLAIDEDHNDDEHTEKAIKASIESIPKKTVVSKKSTKITIQPRKKKVVGRGNMHDIDKRFEHIQREYDSESDEEQSNYDPDQGFDLSEERPDFEDVLDSFLNQYDVIGKHIVLK</sequence>
<dbReference type="PANTHER" id="PTHR21531:SF0">
    <property type="entry name" value="PROTEIN LTV1 HOMOLOG"/>
    <property type="match status" value="1"/>
</dbReference>
<dbReference type="GO" id="GO:0005829">
    <property type="term" value="C:cytosol"/>
    <property type="evidence" value="ECO:0007669"/>
    <property type="project" value="TreeGrafter"/>
</dbReference>
<dbReference type="PANTHER" id="PTHR21531">
    <property type="entry name" value="LOW-TEMPERATURE VIABILITY PROTEIN LTV1-RELATED"/>
    <property type="match status" value="1"/>
</dbReference>
<evidence type="ECO:0000313" key="3">
    <source>
        <dbReference type="EMBL" id="ODV91451.1"/>
    </source>
</evidence>
<dbReference type="InterPro" id="IPR007307">
    <property type="entry name" value="Ltv1"/>
</dbReference>
<organism evidence="3 4">
    <name type="scientific">Tortispora caseinolytica NRRL Y-17796</name>
    <dbReference type="NCBI Taxonomy" id="767744"/>
    <lineage>
        <taxon>Eukaryota</taxon>
        <taxon>Fungi</taxon>
        <taxon>Dikarya</taxon>
        <taxon>Ascomycota</taxon>
        <taxon>Saccharomycotina</taxon>
        <taxon>Trigonopsidomycetes</taxon>
        <taxon>Trigonopsidales</taxon>
        <taxon>Trigonopsidaceae</taxon>
        <taxon>Tortispora</taxon>
    </lineage>
</organism>
<evidence type="ECO:0000256" key="2">
    <source>
        <dbReference type="SAM" id="MobiDB-lite"/>
    </source>
</evidence>
<proteinExistence type="inferred from homology"/>
<evidence type="ECO:0000256" key="1">
    <source>
        <dbReference type="ARBA" id="ARBA00009078"/>
    </source>
</evidence>
<name>A0A1E4TI79_9ASCO</name>
<protein>
    <submittedName>
        <fullName evidence="3">Uncharacterized protein</fullName>
    </submittedName>
</protein>
<keyword evidence="4" id="KW-1185">Reference proteome</keyword>
<dbReference type="Proteomes" id="UP000095023">
    <property type="component" value="Unassembled WGS sequence"/>
</dbReference>
<dbReference type="AlphaFoldDB" id="A0A1E4TI79"/>
<reference evidence="4" key="1">
    <citation type="submission" date="2016-02" db="EMBL/GenBank/DDBJ databases">
        <title>Comparative genomics of biotechnologically important yeasts.</title>
        <authorList>
            <consortium name="DOE Joint Genome Institute"/>
            <person name="Riley R."/>
            <person name="Haridas S."/>
            <person name="Wolfe K.H."/>
            <person name="Lopes M.R."/>
            <person name="Hittinger C.T."/>
            <person name="Goker M."/>
            <person name="Salamov A."/>
            <person name="Wisecaver J."/>
            <person name="Long T.M."/>
            <person name="Aerts A.L."/>
            <person name="Barry K."/>
            <person name="Choi C."/>
            <person name="Clum A."/>
            <person name="Coughlan A.Y."/>
            <person name="Deshpande S."/>
            <person name="Douglass A.P."/>
            <person name="Hanson S.J."/>
            <person name="Klenk H.-P."/>
            <person name="Labutti K."/>
            <person name="Lapidus A."/>
            <person name="Lindquist E."/>
            <person name="Lipzen A."/>
            <person name="Meier-Kolthoff J.P."/>
            <person name="Ohm R.A."/>
            <person name="Otillar R.P."/>
            <person name="Pangilinan J."/>
            <person name="Peng Y."/>
            <person name="Rokas A."/>
            <person name="Rosa C.A."/>
            <person name="Scheuner C."/>
            <person name="Sibirny A.A."/>
            <person name="Slot J.C."/>
            <person name="Stielow J.B."/>
            <person name="Sun H."/>
            <person name="Kurtzman C.P."/>
            <person name="Blackwell M."/>
            <person name="Jeffries T.W."/>
            <person name="Grigoriev I.V."/>
        </authorList>
    </citation>
    <scope>NUCLEOTIDE SEQUENCE [LARGE SCALE GENOMIC DNA]</scope>
    <source>
        <strain evidence="4">NRRL Y-17796</strain>
    </source>
</reference>
<dbReference type="GO" id="GO:0000056">
    <property type="term" value="P:ribosomal small subunit export from nucleus"/>
    <property type="evidence" value="ECO:0007669"/>
    <property type="project" value="TreeGrafter"/>
</dbReference>
<dbReference type="EMBL" id="KV453841">
    <property type="protein sequence ID" value="ODV91451.1"/>
    <property type="molecule type" value="Genomic_DNA"/>
</dbReference>
<accession>A0A1E4TI79</accession>
<dbReference type="GO" id="GO:0005634">
    <property type="term" value="C:nucleus"/>
    <property type="evidence" value="ECO:0007669"/>
    <property type="project" value="TreeGrafter"/>
</dbReference>
<dbReference type="GO" id="GO:0030688">
    <property type="term" value="C:preribosome, small subunit precursor"/>
    <property type="evidence" value="ECO:0007669"/>
    <property type="project" value="TreeGrafter"/>
</dbReference>
<comment type="similarity">
    <text evidence="1">Belongs to the LTV1 family.</text>
</comment>
<feature type="region of interest" description="Disordered" evidence="2">
    <location>
        <begin position="341"/>
        <end position="363"/>
    </location>
</feature>
<dbReference type="Pfam" id="PF04180">
    <property type="entry name" value="LTV"/>
    <property type="match status" value="1"/>
</dbReference>
<dbReference type="GO" id="GO:0042274">
    <property type="term" value="P:ribosomal small subunit biogenesis"/>
    <property type="evidence" value="ECO:0007669"/>
    <property type="project" value="InterPro"/>
</dbReference>